<gene>
    <name evidence="4" type="ORF">F1654_09995</name>
</gene>
<dbReference type="CDD" id="cd02440">
    <property type="entry name" value="AdoMet_MTases"/>
    <property type="match status" value="1"/>
</dbReference>
<comment type="caution">
    <text evidence="4">The sequence shown here is derived from an EMBL/GenBank/DDBJ whole genome shotgun (WGS) entry which is preliminary data.</text>
</comment>
<dbReference type="InterPro" id="IPR002052">
    <property type="entry name" value="DNA_methylase_N6_adenine_CS"/>
</dbReference>
<protein>
    <submittedName>
        <fullName evidence="4">Methyltransferase</fullName>
    </submittedName>
</protein>
<dbReference type="EMBL" id="VWOJ01000003">
    <property type="protein sequence ID" value="KAA5802164.1"/>
    <property type="molecule type" value="Genomic_DNA"/>
</dbReference>
<dbReference type="Proteomes" id="UP000325122">
    <property type="component" value="Unassembled WGS sequence"/>
</dbReference>
<feature type="domain" description="Methyltransferase small" evidence="3">
    <location>
        <begin position="38"/>
        <end position="130"/>
    </location>
</feature>
<dbReference type="RefSeq" id="WP_150023415.1">
    <property type="nucleotide sequence ID" value="NZ_VWOJ01000003.1"/>
</dbReference>
<dbReference type="AlphaFoldDB" id="A0A5M6ZE45"/>
<dbReference type="GO" id="GO:0008757">
    <property type="term" value="F:S-adenosylmethionine-dependent methyltransferase activity"/>
    <property type="evidence" value="ECO:0007669"/>
    <property type="project" value="UniProtKB-ARBA"/>
</dbReference>
<dbReference type="GO" id="GO:0008170">
    <property type="term" value="F:N-methyltransferase activity"/>
    <property type="evidence" value="ECO:0007669"/>
    <property type="project" value="UniProtKB-ARBA"/>
</dbReference>
<sequence>MTTASPAGDGLTGDRILGGRLSLVQTSDGYRAGMDAILLASAIRLAPGARAAEFGCGPGAALLCAAHACPDAHITGVELDPRAADLARRNAAANGMEDRITIVEGDALTWRPGAALDAVFFNPPFFDDPQALRAPKPGKTAAWISEAPLADWISAGLKRLKSGGSLTLIHRADRLGEALTALQGRASMVVLPVHPRAGAPAKRILIEARAGGRAPLALLPPLVLHEDGSGAWTARADALLRGQARLEMRA</sequence>
<dbReference type="InterPro" id="IPR029063">
    <property type="entry name" value="SAM-dependent_MTases_sf"/>
</dbReference>
<keyword evidence="1 4" id="KW-0489">Methyltransferase</keyword>
<proteinExistence type="predicted"/>
<dbReference type="Pfam" id="PF05175">
    <property type="entry name" value="MTS"/>
    <property type="match status" value="1"/>
</dbReference>
<keyword evidence="4" id="KW-0808">Transferase</keyword>
<dbReference type="PANTHER" id="PTHR47739">
    <property type="entry name" value="TRNA1(VAL) (ADENINE(37)-N6)-METHYLTRANSFERASE"/>
    <property type="match status" value="1"/>
</dbReference>
<evidence type="ECO:0000259" key="3">
    <source>
        <dbReference type="Pfam" id="PF05175"/>
    </source>
</evidence>
<evidence type="ECO:0000256" key="1">
    <source>
        <dbReference type="ARBA" id="ARBA00022603"/>
    </source>
</evidence>
<evidence type="ECO:0000313" key="4">
    <source>
        <dbReference type="EMBL" id="KAA5802164.1"/>
    </source>
</evidence>
<dbReference type="SUPFAM" id="SSF53335">
    <property type="entry name" value="S-adenosyl-L-methionine-dependent methyltransferases"/>
    <property type="match status" value="1"/>
</dbReference>
<dbReference type="InterPro" id="IPR050210">
    <property type="entry name" value="tRNA_Adenine-N(6)_MTase"/>
</dbReference>
<accession>A0A5M6ZE45</accession>
<keyword evidence="5" id="KW-1185">Reference proteome</keyword>
<dbReference type="PANTHER" id="PTHR47739:SF1">
    <property type="entry name" value="TRNA1(VAL) (ADENINE(37)-N6)-METHYLTRANSFERASE"/>
    <property type="match status" value="1"/>
</dbReference>
<dbReference type="InterPro" id="IPR007848">
    <property type="entry name" value="Small_mtfrase_dom"/>
</dbReference>
<dbReference type="GO" id="GO:0003676">
    <property type="term" value="F:nucleic acid binding"/>
    <property type="evidence" value="ECO:0007669"/>
    <property type="project" value="InterPro"/>
</dbReference>
<dbReference type="Gene3D" id="3.40.50.150">
    <property type="entry name" value="Vaccinia Virus protein VP39"/>
    <property type="match status" value="1"/>
</dbReference>
<reference evidence="4 5" key="1">
    <citation type="submission" date="2019-09" db="EMBL/GenBank/DDBJ databases">
        <authorList>
            <person name="Kevbrin V."/>
            <person name="Grouzdev D.S."/>
        </authorList>
    </citation>
    <scope>NUCLEOTIDE SEQUENCE [LARGE SCALE GENOMIC DNA]</scope>
    <source>
        <strain evidence="4 5">G-192</strain>
    </source>
</reference>
<keyword evidence="2" id="KW-0949">S-adenosyl-L-methionine</keyword>
<evidence type="ECO:0000256" key="2">
    <source>
        <dbReference type="ARBA" id="ARBA00022691"/>
    </source>
</evidence>
<dbReference type="GO" id="GO:0032259">
    <property type="term" value="P:methylation"/>
    <property type="evidence" value="ECO:0007669"/>
    <property type="project" value="UniProtKB-KW"/>
</dbReference>
<dbReference type="PROSITE" id="PS00092">
    <property type="entry name" value="N6_MTASE"/>
    <property type="match status" value="1"/>
</dbReference>
<organism evidence="4 5">
    <name type="scientific">Alkalicaulis satelles</name>
    <dbReference type="NCBI Taxonomy" id="2609175"/>
    <lineage>
        <taxon>Bacteria</taxon>
        <taxon>Pseudomonadati</taxon>
        <taxon>Pseudomonadota</taxon>
        <taxon>Alphaproteobacteria</taxon>
        <taxon>Maricaulales</taxon>
        <taxon>Maricaulaceae</taxon>
        <taxon>Alkalicaulis</taxon>
    </lineage>
</organism>
<name>A0A5M6ZE45_9PROT</name>
<evidence type="ECO:0000313" key="5">
    <source>
        <dbReference type="Proteomes" id="UP000325122"/>
    </source>
</evidence>